<reference evidence="1 2" key="1">
    <citation type="submission" date="2018-11" db="EMBL/GenBank/DDBJ databases">
        <title>Genome sequencing of Paenibacillus sp. KCOM 3021 (= ChDC PVNT-B20).</title>
        <authorList>
            <person name="Kook J.-K."/>
            <person name="Park S.-N."/>
            <person name="Lim Y.K."/>
        </authorList>
    </citation>
    <scope>NUCLEOTIDE SEQUENCE [LARGE SCALE GENOMIC DNA]</scope>
    <source>
        <strain evidence="1 2">KCOM 3021</strain>
    </source>
</reference>
<comment type="caution">
    <text evidence="1">The sequence shown here is derived from an EMBL/GenBank/DDBJ whole genome shotgun (WGS) entry which is preliminary data.</text>
</comment>
<protein>
    <submittedName>
        <fullName evidence="1">Uncharacterized protein</fullName>
    </submittedName>
</protein>
<dbReference type="AlphaFoldDB" id="A0A3P3T9U6"/>
<dbReference type="EMBL" id="RRCN01000002">
    <property type="protein sequence ID" value="RRJ54777.1"/>
    <property type="molecule type" value="Genomic_DNA"/>
</dbReference>
<proteinExistence type="predicted"/>
<name>A0A3P3T9U6_9BACL</name>
<evidence type="ECO:0000313" key="1">
    <source>
        <dbReference type="EMBL" id="RRJ54777.1"/>
    </source>
</evidence>
<organism evidence="1 2">
    <name type="scientific">Paenibacillus oralis</name>
    <dbReference type="NCBI Taxonomy" id="2490856"/>
    <lineage>
        <taxon>Bacteria</taxon>
        <taxon>Bacillati</taxon>
        <taxon>Bacillota</taxon>
        <taxon>Bacilli</taxon>
        <taxon>Bacillales</taxon>
        <taxon>Paenibacillaceae</taxon>
        <taxon>Paenibacillus</taxon>
    </lineage>
</organism>
<accession>A0A3P3T9U6</accession>
<sequence>MRKEVIGLSIFPRGICQICGCTDTNACVTEAGPCFWVNEEHDLCSTCYSEMSADDVGNLDMNVMINVPLHTFVDFHHFNRFRVPIISITYNTSDFPHKYAGRLFDLDQPTPYIVIRNTLEELRQEIPPHFSVLERSVNDDPVIVEVWV</sequence>
<gene>
    <name evidence="1" type="ORF">EHV15_34875</name>
</gene>
<dbReference type="Proteomes" id="UP000267017">
    <property type="component" value="Unassembled WGS sequence"/>
</dbReference>
<evidence type="ECO:0000313" key="2">
    <source>
        <dbReference type="Proteomes" id="UP000267017"/>
    </source>
</evidence>
<keyword evidence="2" id="KW-1185">Reference proteome</keyword>
<dbReference type="OrthoDB" id="2085289at2"/>